<proteinExistence type="predicted"/>
<organism evidence="6 7">
    <name type="scientific">Desulfosarcina alkanivorans</name>
    <dbReference type="NCBI Taxonomy" id="571177"/>
    <lineage>
        <taxon>Bacteria</taxon>
        <taxon>Pseudomonadati</taxon>
        <taxon>Thermodesulfobacteriota</taxon>
        <taxon>Desulfobacteria</taxon>
        <taxon>Desulfobacterales</taxon>
        <taxon>Desulfosarcinaceae</taxon>
        <taxon>Desulfosarcina</taxon>
    </lineage>
</organism>
<evidence type="ECO:0000256" key="4">
    <source>
        <dbReference type="PROSITE-ProRule" id="PRU00335"/>
    </source>
</evidence>
<dbReference type="PANTHER" id="PTHR30055:SF234">
    <property type="entry name" value="HTH-TYPE TRANSCRIPTIONAL REGULATOR BETI"/>
    <property type="match status" value="1"/>
</dbReference>
<evidence type="ECO:0000259" key="5">
    <source>
        <dbReference type="PROSITE" id="PS50977"/>
    </source>
</evidence>
<dbReference type="EMBL" id="AP021874">
    <property type="protein sequence ID" value="BBO67616.1"/>
    <property type="molecule type" value="Genomic_DNA"/>
</dbReference>
<keyword evidence="7" id="KW-1185">Reference proteome</keyword>
<evidence type="ECO:0000256" key="3">
    <source>
        <dbReference type="ARBA" id="ARBA00023163"/>
    </source>
</evidence>
<dbReference type="OrthoDB" id="9809994at2"/>
<dbReference type="InterPro" id="IPR036271">
    <property type="entry name" value="Tet_transcr_reg_TetR-rel_C_sf"/>
</dbReference>
<dbReference type="SUPFAM" id="SSF46689">
    <property type="entry name" value="Homeodomain-like"/>
    <property type="match status" value="1"/>
</dbReference>
<dbReference type="KEGG" id="dalk:DSCA_15460"/>
<dbReference type="PANTHER" id="PTHR30055">
    <property type="entry name" value="HTH-TYPE TRANSCRIPTIONAL REGULATOR RUTR"/>
    <property type="match status" value="1"/>
</dbReference>
<sequence>MKNSKMERKKRMEAFIRNDILESAIALLMEQGIEKFTMDRVSKSAGIAKGTVYLYYTNKQALLDAVLDYAYLPLQEQLKKIIPAGGEPLRKLEQCIHVCLAHTEENKFLLRQLRTVLFATMDLRISDKKSWYWTIAGMLGKVLEEASASGMIRPVNYIKVSALFIDSINSLMAHRILSEVEETIEQDVDELMDLYLNGLKPKKMPG</sequence>
<evidence type="ECO:0000256" key="2">
    <source>
        <dbReference type="ARBA" id="ARBA00023125"/>
    </source>
</evidence>
<evidence type="ECO:0000313" key="6">
    <source>
        <dbReference type="EMBL" id="BBO67616.1"/>
    </source>
</evidence>
<gene>
    <name evidence="6" type="ORF">DSCA_15460</name>
</gene>
<dbReference type="PRINTS" id="PR00455">
    <property type="entry name" value="HTHTETR"/>
</dbReference>
<keyword evidence="2 4" id="KW-0238">DNA-binding</keyword>
<dbReference type="PROSITE" id="PS50977">
    <property type="entry name" value="HTH_TETR_2"/>
    <property type="match status" value="1"/>
</dbReference>
<dbReference type="RefSeq" id="WP_155315856.1">
    <property type="nucleotide sequence ID" value="NZ_AP021874.1"/>
</dbReference>
<dbReference type="InterPro" id="IPR001647">
    <property type="entry name" value="HTH_TetR"/>
</dbReference>
<dbReference type="Pfam" id="PF00440">
    <property type="entry name" value="TetR_N"/>
    <property type="match status" value="1"/>
</dbReference>
<protein>
    <recommendedName>
        <fullName evidence="5">HTH tetR-type domain-containing protein</fullName>
    </recommendedName>
</protein>
<accession>A0A5K7YF09</accession>
<dbReference type="GO" id="GO:0000976">
    <property type="term" value="F:transcription cis-regulatory region binding"/>
    <property type="evidence" value="ECO:0007669"/>
    <property type="project" value="TreeGrafter"/>
</dbReference>
<name>A0A5K7YF09_9BACT</name>
<dbReference type="SUPFAM" id="SSF48498">
    <property type="entry name" value="Tetracyclin repressor-like, C-terminal domain"/>
    <property type="match status" value="1"/>
</dbReference>
<dbReference type="InterPro" id="IPR009057">
    <property type="entry name" value="Homeodomain-like_sf"/>
</dbReference>
<dbReference type="Gene3D" id="1.10.357.10">
    <property type="entry name" value="Tetracycline Repressor, domain 2"/>
    <property type="match status" value="1"/>
</dbReference>
<dbReference type="Gene3D" id="1.10.10.60">
    <property type="entry name" value="Homeodomain-like"/>
    <property type="match status" value="1"/>
</dbReference>
<feature type="domain" description="HTH tetR-type" evidence="5">
    <location>
        <begin position="14"/>
        <end position="74"/>
    </location>
</feature>
<evidence type="ECO:0000256" key="1">
    <source>
        <dbReference type="ARBA" id="ARBA00023015"/>
    </source>
</evidence>
<keyword evidence="1" id="KW-0805">Transcription regulation</keyword>
<dbReference type="Proteomes" id="UP000427906">
    <property type="component" value="Chromosome"/>
</dbReference>
<evidence type="ECO:0000313" key="7">
    <source>
        <dbReference type="Proteomes" id="UP000427906"/>
    </source>
</evidence>
<reference evidence="6 7" key="1">
    <citation type="submission" date="2019-11" db="EMBL/GenBank/DDBJ databases">
        <title>Comparative genomics of hydrocarbon-degrading Desulfosarcina strains.</title>
        <authorList>
            <person name="Watanabe M."/>
            <person name="Kojima H."/>
            <person name="Fukui M."/>
        </authorList>
    </citation>
    <scope>NUCLEOTIDE SEQUENCE [LARGE SCALE GENOMIC DNA]</scope>
    <source>
        <strain evidence="6 7">PL12</strain>
    </source>
</reference>
<dbReference type="InterPro" id="IPR050109">
    <property type="entry name" value="HTH-type_TetR-like_transc_reg"/>
</dbReference>
<feature type="DNA-binding region" description="H-T-H motif" evidence="4">
    <location>
        <begin position="37"/>
        <end position="56"/>
    </location>
</feature>
<dbReference type="GO" id="GO:0003700">
    <property type="term" value="F:DNA-binding transcription factor activity"/>
    <property type="evidence" value="ECO:0007669"/>
    <property type="project" value="TreeGrafter"/>
</dbReference>
<keyword evidence="3" id="KW-0804">Transcription</keyword>
<dbReference type="AlphaFoldDB" id="A0A5K7YF09"/>